<reference evidence="2" key="1">
    <citation type="submission" date="2020-03" db="EMBL/GenBank/DDBJ databases">
        <title>The deep terrestrial virosphere.</title>
        <authorList>
            <person name="Holmfeldt K."/>
            <person name="Nilsson E."/>
            <person name="Simone D."/>
            <person name="Lopez-Fernandez M."/>
            <person name="Wu X."/>
            <person name="de Brujin I."/>
            <person name="Lundin D."/>
            <person name="Andersson A."/>
            <person name="Bertilsson S."/>
            <person name="Dopson M."/>
        </authorList>
    </citation>
    <scope>NUCLEOTIDE SEQUENCE</scope>
    <source>
        <strain evidence="2">MM415B01890</strain>
    </source>
</reference>
<dbReference type="Pfam" id="PF21849">
    <property type="entry name" value="DUF6908"/>
    <property type="match status" value="1"/>
</dbReference>
<dbReference type="AlphaFoldDB" id="A0A6M3IFT3"/>
<sequence length="140" mass="16475">MDIYQRNFNRLVKLGIINEKGELQFKEALKIQKKHYMDLNFDYLEKDEQGDVIAMAHNYIQNGDVMADPDMQIRIIPEMHSIEAMTFQTSNPPIYQQVYPDPKHVNPKVKKELNSFLEMWLKNLIDQGFKLDQQQAVCEG</sequence>
<name>A0A6M3IFT3_9ZZZZ</name>
<gene>
    <name evidence="2" type="ORF">MM415B01890_0008</name>
</gene>
<proteinExistence type="predicted"/>
<feature type="domain" description="DUF6908" evidence="1">
    <location>
        <begin position="16"/>
        <end position="129"/>
    </location>
</feature>
<accession>A0A6M3IFT3</accession>
<dbReference type="InterPro" id="IPR054203">
    <property type="entry name" value="DUF6908"/>
</dbReference>
<protein>
    <recommendedName>
        <fullName evidence="1">DUF6908 domain-containing protein</fullName>
    </recommendedName>
</protein>
<evidence type="ECO:0000313" key="2">
    <source>
        <dbReference type="EMBL" id="QJA56275.1"/>
    </source>
</evidence>
<organism evidence="2">
    <name type="scientific">viral metagenome</name>
    <dbReference type="NCBI Taxonomy" id="1070528"/>
    <lineage>
        <taxon>unclassified sequences</taxon>
        <taxon>metagenomes</taxon>
        <taxon>organismal metagenomes</taxon>
    </lineage>
</organism>
<dbReference type="EMBL" id="MT141209">
    <property type="protein sequence ID" value="QJA56275.1"/>
    <property type="molecule type" value="Genomic_DNA"/>
</dbReference>
<evidence type="ECO:0000259" key="1">
    <source>
        <dbReference type="Pfam" id="PF21849"/>
    </source>
</evidence>